<dbReference type="InterPro" id="IPR041120">
    <property type="entry name" value="PIN_9"/>
</dbReference>
<dbReference type="KEGG" id="mpi:Mpet_0090"/>
<keyword evidence="3" id="KW-1185">Reference proteome</keyword>
<dbReference type="EMBL" id="CP002117">
    <property type="protein sequence ID" value="ADN34871.1"/>
    <property type="molecule type" value="Genomic_DNA"/>
</dbReference>
<evidence type="ECO:0000313" key="2">
    <source>
        <dbReference type="EMBL" id="ADN34871.1"/>
    </source>
</evidence>
<sequence>MAPDRNGDSGRVRVLLDANGLMVPVQFSVDIFTAIGGLVGSFEPVTLEGVVRELEGLSKGRGRDAAAAKVGLSLAKRCLVEKSPLSGVPVDDMIVDFADRTGCMVMTNDRRLRERLLDKNIDVISLRNQKTLEIIRG</sequence>
<evidence type="ECO:0000313" key="3">
    <source>
        <dbReference type="Proteomes" id="UP000006565"/>
    </source>
</evidence>
<dbReference type="Proteomes" id="UP000006565">
    <property type="component" value="Chromosome"/>
</dbReference>
<dbReference type="OrthoDB" id="15280at2157"/>
<gene>
    <name evidence="2" type="ordered locus">Mpet_0090</name>
</gene>
<name>E1RDI7_METP4</name>
<dbReference type="HOGENOM" id="CLU_107892_2_0_2"/>
<dbReference type="Pfam" id="PF18477">
    <property type="entry name" value="PIN_9"/>
    <property type="match status" value="1"/>
</dbReference>
<dbReference type="SUPFAM" id="SSF88723">
    <property type="entry name" value="PIN domain-like"/>
    <property type="match status" value="1"/>
</dbReference>
<dbReference type="eggNOG" id="arCOG04312">
    <property type="taxonomic scope" value="Archaea"/>
</dbReference>
<reference evidence="2 3" key="1">
    <citation type="journal article" date="2010" name="Stand. Genomic Sci.">
        <title>Complete genome sequence of Methanoplanus petrolearius type strain (SEBR 4847).</title>
        <authorList>
            <person name="Brambilla E."/>
            <person name="Djao O.D."/>
            <person name="Daligault H."/>
            <person name="Lapidus A."/>
            <person name="Lucas S."/>
            <person name="Hammon N."/>
            <person name="Nolan M."/>
            <person name="Tice H."/>
            <person name="Cheng J.F."/>
            <person name="Han C."/>
            <person name="Tapia R."/>
            <person name="Goodwin L."/>
            <person name="Pitluck S."/>
            <person name="Liolios K."/>
            <person name="Ivanova N."/>
            <person name="Mavromatis K."/>
            <person name="Mikhailova N."/>
            <person name="Pati A."/>
            <person name="Chen A."/>
            <person name="Palaniappan K."/>
            <person name="Land M."/>
            <person name="Hauser L."/>
            <person name="Chang Y.J."/>
            <person name="Jeffries C.D."/>
            <person name="Rohde M."/>
            <person name="Spring S."/>
            <person name="Sikorski J."/>
            <person name="Goker M."/>
            <person name="Woyke T."/>
            <person name="Bristow J."/>
            <person name="Eisen J.A."/>
            <person name="Markowitz V."/>
            <person name="Hugenholtz P."/>
            <person name="Kyrpides N.C."/>
            <person name="Klenk H.P."/>
        </authorList>
    </citation>
    <scope>NUCLEOTIDE SEQUENCE [LARGE SCALE GENOMIC DNA]</scope>
    <source>
        <strain evidence="3">DSM 11571 / OCM 486 / SEBR 4847</strain>
    </source>
</reference>
<dbReference type="STRING" id="679926.Mpet_0090"/>
<dbReference type="AlphaFoldDB" id="E1RDI7"/>
<feature type="domain" description="VapC9 PIN-like" evidence="1">
    <location>
        <begin position="14"/>
        <end position="128"/>
    </location>
</feature>
<evidence type="ECO:0000259" key="1">
    <source>
        <dbReference type="Pfam" id="PF18477"/>
    </source>
</evidence>
<organism evidence="2 3">
    <name type="scientific">Methanolacinia petrolearia (strain DSM 11571 / OCM 486 / SEBR 4847)</name>
    <name type="common">Methanoplanus petrolearius</name>
    <dbReference type="NCBI Taxonomy" id="679926"/>
    <lineage>
        <taxon>Archaea</taxon>
        <taxon>Methanobacteriati</taxon>
        <taxon>Methanobacteriota</taxon>
        <taxon>Stenosarchaea group</taxon>
        <taxon>Methanomicrobia</taxon>
        <taxon>Methanomicrobiales</taxon>
        <taxon>Methanomicrobiaceae</taxon>
        <taxon>Methanolacinia</taxon>
    </lineage>
</organism>
<proteinExistence type="predicted"/>
<dbReference type="InterPro" id="IPR029060">
    <property type="entry name" value="PIN-like_dom_sf"/>
</dbReference>
<accession>E1RDI7</accession>
<dbReference type="CDD" id="cd09879">
    <property type="entry name" value="PIN_VapC_AF0591-like"/>
    <property type="match status" value="1"/>
</dbReference>
<dbReference type="Gene3D" id="3.40.50.1010">
    <property type="entry name" value="5'-nuclease"/>
    <property type="match status" value="1"/>
</dbReference>
<protein>
    <submittedName>
        <fullName evidence="2">Nucleotide binding protein, PINc</fullName>
    </submittedName>
</protein>